<accession>A0A0B1TLT1</accession>
<dbReference type="InterPro" id="IPR001012">
    <property type="entry name" value="UBX_dom"/>
</dbReference>
<dbReference type="PROSITE" id="PS50033">
    <property type="entry name" value="UBX"/>
    <property type="match status" value="1"/>
</dbReference>
<evidence type="ECO:0000313" key="3">
    <source>
        <dbReference type="EMBL" id="KHJ98184.1"/>
    </source>
</evidence>
<gene>
    <name evidence="3" type="ORF">OESDEN_01841</name>
</gene>
<dbReference type="EMBL" id="KN549347">
    <property type="protein sequence ID" value="KHJ98184.1"/>
    <property type="molecule type" value="Genomic_DNA"/>
</dbReference>
<dbReference type="SUPFAM" id="SSF54236">
    <property type="entry name" value="Ubiquitin-like"/>
    <property type="match status" value="1"/>
</dbReference>
<feature type="domain" description="UBX" evidence="2">
    <location>
        <begin position="148"/>
        <end position="188"/>
    </location>
</feature>
<feature type="region of interest" description="Disordered" evidence="1">
    <location>
        <begin position="103"/>
        <end position="128"/>
    </location>
</feature>
<dbReference type="InterPro" id="IPR050730">
    <property type="entry name" value="UBX_domain-protein"/>
</dbReference>
<organism evidence="3 4">
    <name type="scientific">Oesophagostomum dentatum</name>
    <name type="common">Nodular worm</name>
    <dbReference type="NCBI Taxonomy" id="61180"/>
    <lineage>
        <taxon>Eukaryota</taxon>
        <taxon>Metazoa</taxon>
        <taxon>Ecdysozoa</taxon>
        <taxon>Nematoda</taxon>
        <taxon>Chromadorea</taxon>
        <taxon>Rhabditida</taxon>
        <taxon>Rhabditina</taxon>
        <taxon>Rhabditomorpha</taxon>
        <taxon>Strongyloidea</taxon>
        <taxon>Strongylidae</taxon>
        <taxon>Oesophagostomum</taxon>
    </lineage>
</organism>
<dbReference type="OrthoDB" id="1026733at2759"/>
<reference evidence="3 4" key="1">
    <citation type="submission" date="2014-03" db="EMBL/GenBank/DDBJ databases">
        <title>Draft genome of the hookworm Oesophagostomum dentatum.</title>
        <authorList>
            <person name="Mitreva M."/>
        </authorList>
    </citation>
    <scope>NUCLEOTIDE SEQUENCE [LARGE SCALE GENOMIC DNA]</scope>
    <source>
        <strain evidence="3 4">OD-Hann</strain>
    </source>
</reference>
<dbReference type="InterPro" id="IPR029071">
    <property type="entry name" value="Ubiquitin-like_domsf"/>
</dbReference>
<dbReference type="AlphaFoldDB" id="A0A0B1TLT1"/>
<dbReference type="GO" id="GO:0043130">
    <property type="term" value="F:ubiquitin binding"/>
    <property type="evidence" value="ECO:0007669"/>
    <property type="project" value="TreeGrafter"/>
</dbReference>
<dbReference type="Proteomes" id="UP000053660">
    <property type="component" value="Unassembled WGS sequence"/>
</dbReference>
<name>A0A0B1TLT1_OESDE</name>
<evidence type="ECO:0000259" key="2">
    <source>
        <dbReference type="PROSITE" id="PS50033"/>
    </source>
</evidence>
<sequence>MSPLLISRMSSHVAYTLHVFKFPFISLMCPRADNRMFSARRIYGFSSASDLVQKLQKSIDLTKRDVKELREKRNKLLADRRIREEQEREYKESAERDKRRILEAKRTRQEKQEEEENQRRRNLETEARRKVIGAQREQLRLQAEEQPTSGEMVNVQVRLPSGEKFARRFSLDDSLEVGYFFTIAFPLN</sequence>
<evidence type="ECO:0000256" key="1">
    <source>
        <dbReference type="SAM" id="MobiDB-lite"/>
    </source>
</evidence>
<proteinExistence type="predicted"/>
<dbReference type="PANTHER" id="PTHR23322">
    <property type="entry name" value="FAS-ASSOCIATED PROTEIN"/>
    <property type="match status" value="1"/>
</dbReference>
<evidence type="ECO:0000313" key="4">
    <source>
        <dbReference type="Proteomes" id="UP000053660"/>
    </source>
</evidence>
<keyword evidence="4" id="KW-1185">Reference proteome</keyword>
<protein>
    <recommendedName>
        <fullName evidence="2">UBX domain-containing protein</fullName>
    </recommendedName>
</protein>